<name>A0A1S0U3H2_LOALO</name>
<dbReference type="AlphaFoldDB" id="A0A1S0U3H2"/>
<dbReference type="CTD" id="9941998"/>
<dbReference type="EMBL" id="JH712071">
    <property type="protein sequence ID" value="EFO23892.1"/>
    <property type="molecule type" value="Genomic_DNA"/>
</dbReference>
<protein>
    <submittedName>
        <fullName evidence="1">Uncharacterized protein</fullName>
    </submittedName>
</protein>
<dbReference type="InParanoid" id="A0A1S0U3H2"/>
<dbReference type="GeneID" id="9941998"/>
<accession>A0A1S0U3H2</accession>
<gene>
    <name evidence="1" type="ORF">LOAG_04592</name>
</gene>
<dbReference type="RefSeq" id="XP_003140177.1">
    <property type="nucleotide sequence ID" value="XM_003140129.1"/>
</dbReference>
<evidence type="ECO:0000313" key="1">
    <source>
        <dbReference type="EMBL" id="EFO23892.1"/>
    </source>
</evidence>
<organism evidence="1">
    <name type="scientific">Loa loa</name>
    <name type="common">Eye worm</name>
    <name type="synonym">Filaria loa</name>
    <dbReference type="NCBI Taxonomy" id="7209"/>
    <lineage>
        <taxon>Eukaryota</taxon>
        <taxon>Metazoa</taxon>
        <taxon>Ecdysozoa</taxon>
        <taxon>Nematoda</taxon>
        <taxon>Chromadorea</taxon>
        <taxon>Rhabditida</taxon>
        <taxon>Spirurina</taxon>
        <taxon>Spiruromorpha</taxon>
        <taxon>Filarioidea</taxon>
        <taxon>Onchocercidae</taxon>
        <taxon>Loa</taxon>
    </lineage>
</organism>
<reference evidence="1" key="1">
    <citation type="submission" date="2012-04" db="EMBL/GenBank/DDBJ databases">
        <title>The Genome Sequence of Loa loa.</title>
        <authorList>
            <consortium name="The Broad Institute Genome Sequencing Platform"/>
            <consortium name="Broad Institute Genome Sequencing Center for Infectious Disease"/>
            <person name="Nutman T.B."/>
            <person name="Fink D.L."/>
            <person name="Russ C."/>
            <person name="Young S."/>
            <person name="Zeng Q."/>
            <person name="Gargeya S."/>
            <person name="Alvarado L."/>
            <person name="Berlin A."/>
            <person name="Chapman S.B."/>
            <person name="Chen Z."/>
            <person name="Freedman E."/>
            <person name="Gellesch M."/>
            <person name="Goldberg J."/>
            <person name="Griggs A."/>
            <person name="Gujja S."/>
            <person name="Heilman E.R."/>
            <person name="Heiman D."/>
            <person name="Howarth C."/>
            <person name="Mehta T."/>
            <person name="Neiman D."/>
            <person name="Pearson M."/>
            <person name="Roberts A."/>
            <person name="Saif S."/>
            <person name="Shea T."/>
            <person name="Shenoy N."/>
            <person name="Sisk P."/>
            <person name="Stolte C."/>
            <person name="Sykes S."/>
            <person name="White J."/>
            <person name="Yandava C."/>
            <person name="Haas B."/>
            <person name="Henn M.R."/>
            <person name="Nusbaum C."/>
            <person name="Birren B."/>
        </authorList>
    </citation>
    <scope>NUCLEOTIDE SEQUENCE [LARGE SCALE GENOMIC DNA]</scope>
</reference>
<proteinExistence type="predicted"/>
<sequence length="115" mass="13345">MNARHCGTLESTMSTNGPPDYRDSFREFRFRKKIHIFSASLTLITLDKLPNSSLILSKNWQTKDFHTTLFACLFTSDYVGAEFNTQQLDFILISINFKVIVSLKIHNIFISLYPY</sequence>
<dbReference type="KEGG" id="loa:LOAG_04592"/>